<dbReference type="Gene3D" id="1.20.1740.10">
    <property type="entry name" value="Amino acid/polyamine transporter I"/>
    <property type="match status" value="1"/>
</dbReference>
<sequence length="477" mass="52236">MTDLEKKEDSLNSDHDEARVESQTIDQNHGEALHRVYNIWTATLYQVLMMASWTCNVVLYDTVFTVGGPMMLIYSTAFTKYLAPNNARRVLSYIIGWIVFLAEVATSAGCAMNNAQLVGGLVNLTHPDFAITNWFTWIVYTIFLLLSIPFSMSQKHLPAISVIGGVITLAGFFAWAVAFLAMAPKMSVQFVFTELINSSGYTNVGWVGIMSFYTPVYALYGTDGILHLAEEMKDPATNAPKAMIWAMLASGASSLAGAIVLGFTAGNWEQYITADSPLIAWWVDTLDSVAGGSALIVLVIIALNFLIVVSINTAASRVTWSMAKDNAFPFSNRLVKINKRLQTPLNAIFTTIGFQIVIGLVVFGSQNAFQTIVSLGGVAIQIGYFVPVVLLLLKGRSVLPADRAYNLGRFGYAINTGAVCWAALIITMLCFPLVFPITSSNLLEMNWSIAVFAAAVLLVLVDWIFRARFHYQDEISS</sequence>
<feature type="transmembrane region" description="Helical" evidence="7">
    <location>
        <begin position="159"/>
        <end position="183"/>
    </location>
</feature>
<evidence type="ECO:0000256" key="1">
    <source>
        <dbReference type="ARBA" id="ARBA00004141"/>
    </source>
</evidence>
<dbReference type="AlphaFoldDB" id="A0A9N9W6K9"/>
<accession>A0A9N9W6K9</accession>
<dbReference type="EMBL" id="CABFNQ020000765">
    <property type="protein sequence ID" value="CAH0042072.1"/>
    <property type="molecule type" value="Genomic_DNA"/>
</dbReference>
<feature type="transmembrane region" description="Helical" evidence="7">
    <location>
        <begin position="90"/>
        <end position="114"/>
    </location>
</feature>
<feature type="transmembrane region" description="Helical" evidence="7">
    <location>
        <begin position="447"/>
        <end position="465"/>
    </location>
</feature>
<feature type="compositionally biased region" description="Basic and acidic residues" evidence="6">
    <location>
        <begin position="1"/>
        <end position="20"/>
    </location>
</feature>
<dbReference type="InterPro" id="IPR002293">
    <property type="entry name" value="AA/rel_permease1"/>
</dbReference>
<keyword evidence="3 7" id="KW-0812">Transmembrane</keyword>
<organism evidence="8 9">
    <name type="scientific">Clonostachys rhizophaga</name>
    <dbReference type="NCBI Taxonomy" id="160324"/>
    <lineage>
        <taxon>Eukaryota</taxon>
        <taxon>Fungi</taxon>
        <taxon>Dikarya</taxon>
        <taxon>Ascomycota</taxon>
        <taxon>Pezizomycotina</taxon>
        <taxon>Sordariomycetes</taxon>
        <taxon>Hypocreomycetidae</taxon>
        <taxon>Hypocreales</taxon>
        <taxon>Bionectriaceae</taxon>
        <taxon>Clonostachys</taxon>
    </lineage>
</organism>
<keyword evidence="2" id="KW-0813">Transport</keyword>
<keyword evidence="9" id="KW-1185">Reference proteome</keyword>
<evidence type="ECO:0000313" key="9">
    <source>
        <dbReference type="Proteomes" id="UP000696573"/>
    </source>
</evidence>
<feature type="transmembrane region" description="Helical" evidence="7">
    <location>
        <begin position="369"/>
        <end position="393"/>
    </location>
</feature>
<feature type="transmembrane region" description="Helical" evidence="7">
    <location>
        <begin position="343"/>
        <end position="363"/>
    </location>
</feature>
<feature type="transmembrane region" description="Helical" evidence="7">
    <location>
        <begin position="57"/>
        <end position="78"/>
    </location>
</feature>
<dbReference type="PANTHER" id="PTHR45649">
    <property type="entry name" value="AMINO-ACID PERMEASE BAT1"/>
    <property type="match status" value="1"/>
</dbReference>
<comment type="subcellular location">
    <subcellularLocation>
        <location evidence="1">Membrane</location>
        <topology evidence="1">Multi-pass membrane protein</topology>
    </subcellularLocation>
</comment>
<reference evidence="8" key="1">
    <citation type="submission" date="2021-10" db="EMBL/GenBank/DDBJ databases">
        <authorList>
            <person name="Piombo E."/>
        </authorList>
    </citation>
    <scope>NUCLEOTIDE SEQUENCE</scope>
</reference>
<dbReference type="PANTHER" id="PTHR45649:SF14">
    <property type="entry name" value="GABA PERMEASE"/>
    <property type="match status" value="1"/>
</dbReference>
<gene>
    <name evidence="8" type="ORF">CRHIZ90672A_00016569</name>
</gene>
<evidence type="ECO:0000313" key="8">
    <source>
        <dbReference type="EMBL" id="CAH0042072.1"/>
    </source>
</evidence>
<evidence type="ECO:0000256" key="3">
    <source>
        <dbReference type="ARBA" id="ARBA00022692"/>
    </source>
</evidence>
<dbReference type="Pfam" id="PF13520">
    <property type="entry name" value="AA_permease_2"/>
    <property type="match status" value="1"/>
</dbReference>
<proteinExistence type="predicted"/>
<evidence type="ECO:0000256" key="5">
    <source>
        <dbReference type="ARBA" id="ARBA00023136"/>
    </source>
</evidence>
<feature type="region of interest" description="Disordered" evidence="6">
    <location>
        <begin position="1"/>
        <end position="24"/>
    </location>
</feature>
<dbReference type="GO" id="GO:0016020">
    <property type="term" value="C:membrane"/>
    <property type="evidence" value="ECO:0007669"/>
    <property type="project" value="UniProtKB-SubCell"/>
</dbReference>
<protein>
    <submittedName>
        <fullName evidence="8">Uncharacterized protein</fullName>
    </submittedName>
</protein>
<keyword evidence="5 7" id="KW-0472">Membrane</keyword>
<comment type="caution">
    <text evidence="8">The sequence shown here is derived from an EMBL/GenBank/DDBJ whole genome shotgun (WGS) entry which is preliminary data.</text>
</comment>
<name>A0A9N9W6K9_9HYPO</name>
<dbReference type="PIRSF" id="PIRSF006060">
    <property type="entry name" value="AA_transporter"/>
    <property type="match status" value="1"/>
</dbReference>
<feature type="transmembrane region" description="Helical" evidence="7">
    <location>
        <begin position="413"/>
        <end position="435"/>
    </location>
</feature>
<feature type="transmembrane region" description="Helical" evidence="7">
    <location>
        <begin position="203"/>
        <end position="221"/>
    </location>
</feature>
<feature type="transmembrane region" description="Helical" evidence="7">
    <location>
        <begin position="288"/>
        <end position="314"/>
    </location>
</feature>
<evidence type="ECO:0000256" key="4">
    <source>
        <dbReference type="ARBA" id="ARBA00022989"/>
    </source>
</evidence>
<dbReference type="OrthoDB" id="2417308at2759"/>
<keyword evidence="4 7" id="KW-1133">Transmembrane helix</keyword>
<evidence type="ECO:0000256" key="6">
    <source>
        <dbReference type="SAM" id="MobiDB-lite"/>
    </source>
</evidence>
<feature type="transmembrane region" description="Helical" evidence="7">
    <location>
        <begin position="242"/>
        <end position="268"/>
    </location>
</feature>
<evidence type="ECO:0000256" key="2">
    <source>
        <dbReference type="ARBA" id="ARBA00022448"/>
    </source>
</evidence>
<dbReference type="GO" id="GO:0022857">
    <property type="term" value="F:transmembrane transporter activity"/>
    <property type="evidence" value="ECO:0007669"/>
    <property type="project" value="InterPro"/>
</dbReference>
<evidence type="ECO:0000256" key="7">
    <source>
        <dbReference type="SAM" id="Phobius"/>
    </source>
</evidence>
<dbReference type="Proteomes" id="UP000696573">
    <property type="component" value="Unassembled WGS sequence"/>
</dbReference>
<feature type="transmembrane region" description="Helical" evidence="7">
    <location>
        <begin position="134"/>
        <end position="152"/>
    </location>
</feature>